<protein>
    <submittedName>
        <fullName evidence="4">Uncharacterized protein</fullName>
    </submittedName>
</protein>
<reference evidence="4 5" key="1">
    <citation type="submission" date="2012-08" db="EMBL/GenBank/DDBJ databases">
        <title>Oryza genome evolution.</title>
        <authorList>
            <person name="Wing R.A."/>
        </authorList>
    </citation>
    <scope>NUCLEOTIDE SEQUENCE</scope>
</reference>
<dbReference type="PANTHER" id="PTHR31642:SF16">
    <property type="entry name" value="OS08G0543400 PROTEIN"/>
    <property type="match status" value="1"/>
</dbReference>
<dbReference type="InterPro" id="IPR023213">
    <property type="entry name" value="CAT-like_dom_sf"/>
</dbReference>
<dbReference type="PANTHER" id="PTHR31642">
    <property type="entry name" value="TRICHOTHECENE 3-O-ACETYLTRANSFERASE"/>
    <property type="match status" value="1"/>
</dbReference>
<proteinExistence type="inferred from homology"/>
<sequence>MGDVQELESCFVAPSEETPRKALWLSPLDTVLVNKGHTPTVYFYRRDAAAGDFFDVGRLKEALAKALVAFYPLAGRLRSESGDHGRPDIHCNAEGALFVVARSELTVDAFSDLKPSPEFRRLFAPRLEPPTIVLGVQVTFLSCGGVALGTVLHHYAIDALSAFHFFQTWSAFCRDGDAAVVEPPYHDRTLLRARSPPVVHPDAHSVFSLTMNLCETSSPITTKFFDISKDQLTALKRMCGGMSTFSSVAALVWQCMCVARQLPLDAETRISFPVNVRRRMNPPLPDRYFGNALVMARTATTVKDVVSGTLAATAALIKGTLSRLDNEMLQSAIDYNEMVGMSNKPTMGNLPDTELRMVCWMGMSMYDADFGWGNPQLMSRAESVRGGFVYMMDGIDNEGGGVRVLMSIEAEKMGEFEQLFRANFA</sequence>
<reference evidence="4" key="3">
    <citation type="submission" date="2015-04" db="UniProtKB">
        <authorList>
            <consortium name="EnsemblPlants"/>
        </authorList>
    </citation>
    <scope>IDENTIFICATION</scope>
</reference>
<dbReference type="Proteomes" id="UP000032180">
    <property type="component" value="Chromosome 1"/>
</dbReference>
<evidence type="ECO:0000256" key="3">
    <source>
        <dbReference type="ARBA" id="ARBA00023315"/>
    </source>
</evidence>
<accession>A0A0D9V0P3</accession>
<dbReference type="Gene3D" id="3.30.559.10">
    <property type="entry name" value="Chloramphenicol acetyltransferase-like domain"/>
    <property type="match status" value="2"/>
</dbReference>
<keyword evidence="5" id="KW-1185">Reference proteome</keyword>
<dbReference type="EnsemblPlants" id="LPERR01G13360.1">
    <property type="protein sequence ID" value="LPERR01G13360.1"/>
    <property type="gene ID" value="LPERR01G13360"/>
</dbReference>
<name>A0A0D9V0P3_9ORYZ</name>
<dbReference type="SUPFAM" id="SSF52777">
    <property type="entry name" value="CoA-dependent acyltransferases"/>
    <property type="match status" value="1"/>
</dbReference>
<dbReference type="Gramene" id="LPERR01G13360.1">
    <property type="protein sequence ID" value="LPERR01G13360.1"/>
    <property type="gene ID" value="LPERR01G13360"/>
</dbReference>
<dbReference type="Pfam" id="PF02458">
    <property type="entry name" value="Transferase"/>
    <property type="match status" value="1"/>
</dbReference>
<dbReference type="STRING" id="77586.A0A0D9V0P3"/>
<keyword evidence="2" id="KW-0808">Transferase</keyword>
<evidence type="ECO:0000256" key="2">
    <source>
        <dbReference type="ARBA" id="ARBA00022679"/>
    </source>
</evidence>
<keyword evidence="3" id="KW-0012">Acyltransferase</keyword>
<evidence type="ECO:0000313" key="4">
    <source>
        <dbReference type="EnsemblPlants" id="LPERR01G13360.1"/>
    </source>
</evidence>
<dbReference type="AlphaFoldDB" id="A0A0D9V0P3"/>
<comment type="similarity">
    <text evidence="1">Belongs to the plant acyltransferase family.</text>
</comment>
<evidence type="ECO:0000256" key="1">
    <source>
        <dbReference type="ARBA" id="ARBA00009861"/>
    </source>
</evidence>
<evidence type="ECO:0000313" key="5">
    <source>
        <dbReference type="Proteomes" id="UP000032180"/>
    </source>
</evidence>
<reference evidence="5" key="2">
    <citation type="submission" date="2013-12" db="EMBL/GenBank/DDBJ databases">
        <authorList>
            <person name="Yu Y."/>
            <person name="Lee S."/>
            <person name="de Baynast K."/>
            <person name="Wissotski M."/>
            <person name="Liu L."/>
            <person name="Talag J."/>
            <person name="Goicoechea J."/>
            <person name="Angelova A."/>
            <person name="Jetty R."/>
            <person name="Kudrna D."/>
            <person name="Golser W."/>
            <person name="Rivera L."/>
            <person name="Zhang J."/>
            <person name="Wing R."/>
        </authorList>
    </citation>
    <scope>NUCLEOTIDE SEQUENCE</scope>
</reference>
<dbReference type="HOGENOM" id="CLU_014546_5_1_1"/>
<dbReference type="GO" id="GO:0050734">
    <property type="term" value="F:hydroxycinnamoyltransferase activity"/>
    <property type="evidence" value="ECO:0007669"/>
    <property type="project" value="UniProtKB-ARBA"/>
</dbReference>
<dbReference type="eggNOG" id="ENOG502QTJX">
    <property type="taxonomic scope" value="Eukaryota"/>
</dbReference>
<dbReference type="InterPro" id="IPR050317">
    <property type="entry name" value="Plant_Fungal_Acyltransferase"/>
</dbReference>
<organism evidence="4 5">
    <name type="scientific">Leersia perrieri</name>
    <dbReference type="NCBI Taxonomy" id="77586"/>
    <lineage>
        <taxon>Eukaryota</taxon>
        <taxon>Viridiplantae</taxon>
        <taxon>Streptophyta</taxon>
        <taxon>Embryophyta</taxon>
        <taxon>Tracheophyta</taxon>
        <taxon>Spermatophyta</taxon>
        <taxon>Magnoliopsida</taxon>
        <taxon>Liliopsida</taxon>
        <taxon>Poales</taxon>
        <taxon>Poaceae</taxon>
        <taxon>BOP clade</taxon>
        <taxon>Oryzoideae</taxon>
        <taxon>Oryzeae</taxon>
        <taxon>Oryzinae</taxon>
        <taxon>Leersia</taxon>
    </lineage>
</organism>